<evidence type="ECO:0000256" key="8">
    <source>
        <dbReference type="ARBA" id="ARBA00022898"/>
    </source>
</evidence>
<dbReference type="Gene3D" id="3.90.1150.10">
    <property type="entry name" value="Aspartate Aminotransferase, domain 1"/>
    <property type="match status" value="1"/>
</dbReference>
<keyword evidence="7 9" id="KW-0808">Transferase</keyword>
<dbReference type="NCBIfam" id="NF000586">
    <property type="entry name" value="PRK00011.1"/>
    <property type="match status" value="1"/>
</dbReference>
<dbReference type="EMBL" id="MFJF01000016">
    <property type="protein sequence ID" value="OGG06366.1"/>
    <property type="molecule type" value="Genomic_DNA"/>
</dbReference>
<comment type="cofactor">
    <cofactor evidence="1 9 10">
        <name>pyridoxal 5'-phosphate</name>
        <dbReference type="ChEBI" id="CHEBI:597326"/>
    </cofactor>
</comment>
<dbReference type="InterPro" id="IPR039429">
    <property type="entry name" value="SHMT-like_dom"/>
</dbReference>
<evidence type="ECO:0000256" key="2">
    <source>
        <dbReference type="ARBA" id="ARBA00004496"/>
    </source>
</evidence>
<evidence type="ECO:0000256" key="3">
    <source>
        <dbReference type="ARBA" id="ARBA00006376"/>
    </source>
</evidence>
<keyword evidence="6 9" id="KW-0554">One-carbon metabolism</keyword>
<comment type="caution">
    <text evidence="9">Lacks conserved residue(s) required for the propagation of feature annotation.</text>
</comment>
<dbReference type="GO" id="GO:0004372">
    <property type="term" value="F:glycine hydroxymethyltransferase activity"/>
    <property type="evidence" value="ECO:0007669"/>
    <property type="project" value="UniProtKB-UniRule"/>
</dbReference>
<dbReference type="InterPro" id="IPR015424">
    <property type="entry name" value="PyrdxlP-dep_Trfase"/>
</dbReference>
<sequence>MTLDPLKNTDSEIAALIIREKKRQKEGLEMIPSENYVSDAVLQAMGSILTNKYSEGYPKKRYYGGNVNIDDIEELARQRAKKLFNVAYVNVQPYSGSPANLAVYLAVLKPGDTVMGLDLTHGGHLTHGWKVSATGIFYNSVQYHVKPDGRVDFDELKKLVKKYSPKLIWAGATAYVYQYEFDKFAAIADSCGAYFAADIAHTAGLVIAGAHMNPAKYSHIITTTTHKTLRGPRGGMIMVTRKGIKKDPDLPAKIDKAVFPGLQGGPHDHTTAAIAVALHEAGRPAFKKYGRQIVRNAQKLAGELIKNGFKLVGNGTENHLLLIDLNPVFGPGGGFFAEYALDEAGITLNKNTIPGELSSPYYPSGVRLGTPALTTRGMKEADMVKIARWIKNIIDTVAVSRLPDKKEDRKEYIIRFKKEISKNVKIKKIRQEVKQFAVKFPVFAVDI</sequence>
<comment type="subunit">
    <text evidence="4 9">Homodimer.</text>
</comment>
<evidence type="ECO:0000259" key="11">
    <source>
        <dbReference type="Pfam" id="PF00464"/>
    </source>
</evidence>
<dbReference type="HAMAP" id="MF_00051">
    <property type="entry name" value="SHMT"/>
    <property type="match status" value="1"/>
</dbReference>
<comment type="similarity">
    <text evidence="3 9">Belongs to the SHMT family.</text>
</comment>
<evidence type="ECO:0000256" key="6">
    <source>
        <dbReference type="ARBA" id="ARBA00022563"/>
    </source>
</evidence>
<dbReference type="InterPro" id="IPR015421">
    <property type="entry name" value="PyrdxlP-dep_Trfase_major"/>
</dbReference>
<dbReference type="PANTHER" id="PTHR11680:SF35">
    <property type="entry name" value="SERINE HYDROXYMETHYLTRANSFERASE 1"/>
    <property type="match status" value="1"/>
</dbReference>
<dbReference type="InterPro" id="IPR001085">
    <property type="entry name" value="Ser_HO-MeTrfase"/>
</dbReference>
<comment type="function">
    <text evidence="9">Catalyzes the reversible interconversion of serine and glycine with tetrahydrofolate (THF) serving as the one-carbon carrier. This reaction serves as the major source of one-carbon groups required for the biosynthesis of purines, thymidylate, methionine, and other important biomolecules. Also exhibits THF-independent aldolase activity toward beta-hydroxyamino acids, producing glycine and aldehydes, via a retro-aldol mechanism.</text>
</comment>
<gene>
    <name evidence="9" type="primary">glyA</name>
    <name evidence="12" type="ORF">A2777_04665</name>
</gene>
<dbReference type="PANTHER" id="PTHR11680">
    <property type="entry name" value="SERINE HYDROXYMETHYLTRANSFERASE"/>
    <property type="match status" value="1"/>
</dbReference>
<dbReference type="FunFam" id="3.40.640.10:FF:000001">
    <property type="entry name" value="Serine hydroxymethyltransferase"/>
    <property type="match status" value="1"/>
</dbReference>
<dbReference type="GO" id="GO:0005737">
    <property type="term" value="C:cytoplasm"/>
    <property type="evidence" value="ECO:0007669"/>
    <property type="project" value="UniProtKB-SubCell"/>
</dbReference>
<protein>
    <recommendedName>
        <fullName evidence="9">Serine hydroxymethyltransferase</fullName>
        <shortName evidence="9">SHMT</shortName>
        <shortName evidence="9">Serine methylase</shortName>
        <ecNumber evidence="9">2.1.2.1</ecNumber>
    </recommendedName>
</protein>
<dbReference type="UniPathway" id="UPA00193"/>
<evidence type="ECO:0000256" key="7">
    <source>
        <dbReference type="ARBA" id="ARBA00022679"/>
    </source>
</evidence>
<evidence type="ECO:0000256" key="4">
    <source>
        <dbReference type="ARBA" id="ARBA00011738"/>
    </source>
</evidence>
<comment type="catalytic activity">
    <reaction evidence="9">
        <text>(6R)-5,10-methylene-5,6,7,8-tetrahydrofolate + glycine + H2O = (6S)-5,6,7,8-tetrahydrofolate + L-serine</text>
        <dbReference type="Rhea" id="RHEA:15481"/>
        <dbReference type="ChEBI" id="CHEBI:15377"/>
        <dbReference type="ChEBI" id="CHEBI:15636"/>
        <dbReference type="ChEBI" id="CHEBI:33384"/>
        <dbReference type="ChEBI" id="CHEBI:57305"/>
        <dbReference type="ChEBI" id="CHEBI:57453"/>
        <dbReference type="EC" id="2.1.2.1"/>
    </reaction>
</comment>
<dbReference type="Proteomes" id="UP000177354">
    <property type="component" value="Unassembled WGS sequence"/>
</dbReference>
<evidence type="ECO:0000313" key="12">
    <source>
        <dbReference type="EMBL" id="OGG06366.1"/>
    </source>
</evidence>
<dbReference type="CDD" id="cd00378">
    <property type="entry name" value="SHMT"/>
    <property type="match status" value="1"/>
</dbReference>
<comment type="caution">
    <text evidence="12">The sequence shown here is derived from an EMBL/GenBank/DDBJ whole genome shotgun (WGS) entry which is preliminary data.</text>
</comment>
<reference evidence="12 13" key="1">
    <citation type="journal article" date="2016" name="Nat. Commun.">
        <title>Thousands of microbial genomes shed light on interconnected biogeochemical processes in an aquifer system.</title>
        <authorList>
            <person name="Anantharaman K."/>
            <person name="Brown C.T."/>
            <person name="Hug L.A."/>
            <person name="Sharon I."/>
            <person name="Castelle C.J."/>
            <person name="Probst A.J."/>
            <person name="Thomas B.C."/>
            <person name="Singh A."/>
            <person name="Wilkins M.J."/>
            <person name="Karaoz U."/>
            <person name="Brodie E.L."/>
            <person name="Williams K.H."/>
            <person name="Hubbard S.S."/>
            <person name="Banfield J.F."/>
        </authorList>
    </citation>
    <scope>NUCLEOTIDE SEQUENCE [LARGE SCALE GENOMIC DNA]</scope>
</reference>
<comment type="pathway">
    <text evidence="9">Amino-acid biosynthesis; glycine biosynthesis; glycine from L-serine: step 1/1.</text>
</comment>
<feature type="modified residue" description="N6-(pyridoxal phosphate)lysine" evidence="9 10">
    <location>
        <position position="227"/>
    </location>
</feature>
<dbReference type="InterPro" id="IPR015422">
    <property type="entry name" value="PyrdxlP-dep_Trfase_small"/>
</dbReference>
<keyword evidence="5 9" id="KW-0963">Cytoplasm</keyword>
<keyword evidence="9" id="KW-0028">Amino-acid biosynthesis</keyword>
<dbReference type="GO" id="GO:0019264">
    <property type="term" value="P:glycine biosynthetic process from serine"/>
    <property type="evidence" value="ECO:0007669"/>
    <property type="project" value="UniProtKB-UniRule"/>
</dbReference>
<evidence type="ECO:0000256" key="1">
    <source>
        <dbReference type="ARBA" id="ARBA00001933"/>
    </source>
</evidence>
<dbReference type="Pfam" id="PF00464">
    <property type="entry name" value="SHMT"/>
    <property type="match status" value="1"/>
</dbReference>
<dbReference type="PROSITE" id="PS00096">
    <property type="entry name" value="SHMT"/>
    <property type="match status" value="1"/>
</dbReference>
<dbReference type="InterPro" id="IPR049943">
    <property type="entry name" value="Ser_HO-MeTrfase-like"/>
</dbReference>
<keyword evidence="8 9" id="KW-0663">Pyridoxal phosphate</keyword>
<evidence type="ECO:0000313" key="13">
    <source>
        <dbReference type="Proteomes" id="UP000177354"/>
    </source>
</evidence>
<dbReference type="AlphaFoldDB" id="A0A1F5Z1T4"/>
<name>A0A1F5Z1T4_9BACT</name>
<dbReference type="GO" id="GO:0035999">
    <property type="term" value="P:tetrahydrofolate interconversion"/>
    <property type="evidence" value="ECO:0007669"/>
    <property type="project" value="UniProtKB-UniRule"/>
</dbReference>
<accession>A0A1F5Z1T4</accession>
<comment type="pathway">
    <text evidence="9">One-carbon metabolism; tetrahydrofolate interconversion.</text>
</comment>
<feature type="binding site" evidence="9">
    <location>
        <begin position="123"/>
        <end position="125"/>
    </location>
    <ligand>
        <name>(6S)-5,6,7,8-tetrahydrofolate</name>
        <dbReference type="ChEBI" id="CHEBI:57453"/>
    </ligand>
</feature>
<feature type="binding site" evidence="9">
    <location>
        <position position="119"/>
    </location>
    <ligand>
        <name>(6S)-5,6,7,8-tetrahydrofolate</name>
        <dbReference type="ChEBI" id="CHEBI:57453"/>
    </ligand>
</feature>
<organism evidence="12 13">
    <name type="scientific">Candidatus Gottesmanbacteria bacterium RIFCSPHIGHO2_01_FULL_40_15</name>
    <dbReference type="NCBI Taxonomy" id="1798376"/>
    <lineage>
        <taxon>Bacteria</taxon>
        <taxon>Candidatus Gottesmaniibacteriota</taxon>
    </lineage>
</organism>
<evidence type="ECO:0000256" key="9">
    <source>
        <dbReference type="HAMAP-Rule" id="MF_00051"/>
    </source>
</evidence>
<proteinExistence type="inferred from homology"/>
<feature type="site" description="Plays an important role in substrate specificity" evidence="9">
    <location>
        <position position="226"/>
    </location>
</feature>
<dbReference type="SUPFAM" id="SSF53383">
    <property type="entry name" value="PLP-dependent transferases"/>
    <property type="match status" value="1"/>
</dbReference>
<dbReference type="GO" id="GO:0030170">
    <property type="term" value="F:pyridoxal phosphate binding"/>
    <property type="evidence" value="ECO:0007669"/>
    <property type="project" value="UniProtKB-UniRule"/>
</dbReference>
<dbReference type="EC" id="2.1.2.1" evidence="9"/>
<comment type="subcellular location">
    <subcellularLocation>
        <location evidence="2 9">Cytoplasm</location>
    </subcellularLocation>
</comment>
<dbReference type="Gene3D" id="3.40.640.10">
    <property type="entry name" value="Type I PLP-dependent aspartate aminotransferase-like (Major domain)"/>
    <property type="match status" value="1"/>
</dbReference>
<dbReference type="UniPathway" id="UPA00288">
    <property type="reaction ID" value="UER01023"/>
</dbReference>
<evidence type="ECO:0000256" key="10">
    <source>
        <dbReference type="PIRSR" id="PIRSR000412-50"/>
    </source>
</evidence>
<dbReference type="PIRSF" id="PIRSF000412">
    <property type="entry name" value="SHMT"/>
    <property type="match status" value="1"/>
</dbReference>
<feature type="domain" description="Serine hydroxymethyltransferase-like" evidence="11">
    <location>
        <begin position="6"/>
        <end position="390"/>
    </location>
</feature>
<evidence type="ECO:0000256" key="5">
    <source>
        <dbReference type="ARBA" id="ARBA00022490"/>
    </source>
</evidence>
<dbReference type="InterPro" id="IPR019798">
    <property type="entry name" value="Ser_HO-MeTrfase_PLP_BS"/>
</dbReference>